<evidence type="ECO:0000313" key="1">
    <source>
        <dbReference type="EMBL" id="RDY02501.1"/>
    </source>
</evidence>
<feature type="non-terminal residue" evidence="1">
    <location>
        <position position="1"/>
    </location>
</feature>
<gene>
    <name evidence="1" type="ORF">CR513_14024</name>
</gene>
<feature type="non-terminal residue" evidence="1">
    <location>
        <position position="85"/>
    </location>
</feature>
<evidence type="ECO:0000313" key="2">
    <source>
        <dbReference type="Proteomes" id="UP000257109"/>
    </source>
</evidence>
<dbReference type="EMBL" id="QJKJ01002519">
    <property type="protein sequence ID" value="RDY02501.1"/>
    <property type="molecule type" value="Genomic_DNA"/>
</dbReference>
<dbReference type="OrthoDB" id="1741700at2759"/>
<reference evidence="1" key="1">
    <citation type="submission" date="2018-05" db="EMBL/GenBank/DDBJ databases">
        <title>Draft genome of Mucuna pruriens seed.</title>
        <authorList>
            <person name="Nnadi N.E."/>
            <person name="Vos R."/>
            <person name="Hasami M.H."/>
            <person name="Devisetty U.K."/>
            <person name="Aguiy J.C."/>
        </authorList>
    </citation>
    <scope>NUCLEOTIDE SEQUENCE [LARGE SCALE GENOMIC DNA]</scope>
    <source>
        <strain evidence="1">JCA_2017</strain>
    </source>
</reference>
<comment type="caution">
    <text evidence="1">The sequence shown here is derived from an EMBL/GenBank/DDBJ whole genome shotgun (WGS) entry which is preliminary data.</text>
</comment>
<dbReference type="AlphaFoldDB" id="A0A371HI63"/>
<accession>A0A371HI63</accession>
<dbReference type="Proteomes" id="UP000257109">
    <property type="component" value="Unassembled WGS sequence"/>
</dbReference>
<sequence>MAYDQADHERKLQFEELHLEAYENSQIYKEKVKYFHDSRILRKDFTIGQKVPLLNSRLKLTASKLRSRWDDPFVVTNIFPYGAIE</sequence>
<proteinExistence type="predicted"/>
<protein>
    <submittedName>
        <fullName evidence="1">Uncharacterized protein</fullName>
    </submittedName>
</protein>
<keyword evidence="2" id="KW-1185">Reference proteome</keyword>
<organism evidence="1 2">
    <name type="scientific">Mucuna pruriens</name>
    <name type="common">Velvet bean</name>
    <name type="synonym">Dolichos pruriens</name>
    <dbReference type="NCBI Taxonomy" id="157652"/>
    <lineage>
        <taxon>Eukaryota</taxon>
        <taxon>Viridiplantae</taxon>
        <taxon>Streptophyta</taxon>
        <taxon>Embryophyta</taxon>
        <taxon>Tracheophyta</taxon>
        <taxon>Spermatophyta</taxon>
        <taxon>Magnoliopsida</taxon>
        <taxon>eudicotyledons</taxon>
        <taxon>Gunneridae</taxon>
        <taxon>Pentapetalae</taxon>
        <taxon>rosids</taxon>
        <taxon>fabids</taxon>
        <taxon>Fabales</taxon>
        <taxon>Fabaceae</taxon>
        <taxon>Papilionoideae</taxon>
        <taxon>50 kb inversion clade</taxon>
        <taxon>NPAAA clade</taxon>
        <taxon>indigoferoid/millettioid clade</taxon>
        <taxon>Phaseoleae</taxon>
        <taxon>Mucuna</taxon>
    </lineage>
</organism>
<name>A0A371HI63_MUCPR</name>